<evidence type="ECO:0000256" key="2">
    <source>
        <dbReference type="SAM" id="Coils"/>
    </source>
</evidence>
<feature type="domain" description="PPM-type phosphatase" evidence="4">
    <location>
        <begin position="410"/>
        <end position="622"/>
    </location>
</feature>
<organism evidence="5 6">
    <name type="scientific">Methanobrevibacter thaueri</name>
    <dbReference type="NCBI Taxonomy" id="190975"/>
    <lineage>
        <taxon>Archaea</taxon>
        <taxon>Methanobacteriati</taxon>
        <taxon>Methanobacteriota</taxon>
        <taxon>Methanomada group</taxon>
        <taxon>Methanobacteria</taxon>
        <taxon>Methanobacteriales</taxon>
        <taxon>Methanobacteriaceae</taxon>
        <taxon>Methanobrevibacter</taxon>
    </lineage>
</organism>
<dbReference type="SMART" id="SM00331">
    <property type="entry name" value="PP2C_SIG"/>
    <property type="match status" value="1"/>
</dbReference>
<keyword evidence="3" id="KW-1133">Transmembrane helix</keyword>
<evidence type="ECO:0000256" key="1">
    <source>
        <dbReference type="ARBA" id="ARBA00022801"/>
    </source>
</evidence>
<evidence type="ECO:0000313" key="5">
    <source>
        <dbReference type="EMBL" id="MBE6501630.1"/>
    </source>
</evidence>
<feature type="coiled-coil region" evidence="2">
    <location>
        <begin position="371"/>
        <end position="398"/>
    </location>
</feature>
<reference evidence="5" key="1">
    <citation type="submission" date="2019-04" db="EMBL/GenBank/DDBJ databases">
        <title>Evolution of Biomass-Degrading Anaerobic Consortia Revealed by Metagenomics.</title>
        <authorList>
            <person name="Peng X."/>
        </authorList>
    </citation>
    <scope>NUCLEOTIDE SEQUENCE</scope>
    <source>
        <strain evidence="5">SIG18</strain>
    </source>
</reference>
<feature type="transmembrane region" description="Helical" evidence="3">
    <location>
        <begin position="215"/>
        <end position="231"/>
    </location>
</feature>
<dbReference type="Gene3D" id="3.60.40.10">
    <property type="entry name" value="PPM-type phosphatase domain"/>
    <property type="match status" value="1"/>
</dbReference>
<dbReference type="PANTHER" id="PTHR43156:SF2">
    <property type="entry name" value="STAGE II SPORULATION PROTEIN E"/>
    <property type="match status" value="1"/>
</dbReference>
<feature type="transmembrane region" description="Helical" evidence="3">
    <location>
        <begin position="113"/>
        <end position="138"/>
    </location>
</feature>
<name>A0A8T3V9V7_9EURY</name>
<feature type="transmembrane region" description="Helical" evidence="3">
    <location>
        <begin position="73"/>
        <end position="92"/>
    </location>
</feature>
<feature type="transmembrane region" description="Helical" evidence="3">
    <location>
        <begin position="188"/>
        <end position="209"/>
    </location>
</feature>
<dbReference type="InterPro" id="IPR036457">
    <property type="entry name" value="PPM-type-like_dom_sf"/>
</dbReference>
<dbReference type="InterPro" id="IPR052016">
    <property type="entry name" value="Bact_Sigma-Reg"/>
</dbReference>
<evidence type="ECO:0000256" key="3">
    <source>
        <dbReference type="SAM" id="Phobius"/>
    </source>
</evidence>
<feature type="transmembrane region" description="Helical" evidence="3">
    <location>
        <begin position="12"/>
        <end position="32"/>
    </location>
</feature>
<protein>
    <submittedName>
        <fullName evidence="5">Serine/threonine protein phosphatase</fullName>
    </submittedName>
</protein>
<feature type="transmembrane region" description="Helical" evidence="3">
    <location>
        <begin position="286"/>
        <end position="311"/>
    </location>
</feature>
<keyword evidence="3" id="KW-0812">Transmembrane</keyword>
<dbReference type="Pfam" id="PF07228">
    <property type="entry name" value="SpoIIE"/>
    <property type="match status" value="1"/>
</dbReference>
<evidence type="ECO:0000259" key="4">
    <source>
        <dbReference type="SMART" id="SM00331"/>
    </source>
</evidence>
<feature type="transmembrane region" description="Helical" evidence="3">
    <location>
        <begin position="251"/>
        <end position="274"/>
    </location>
</feature>
<comment type="caution">
    <text evidence="5">The sequence shown here is derived from an EMBL/GenBank/DDBJ whole genome shotgun (WGS) entry which is preliminary data.</text>
</comment>
<feature type="transmembrane region" description="Helical" evidence="3">
    <location>
        <begin position="144"/>
        <end position="167"/>
    </location>
</feature>
<dbReference type="Proteomes" id="UP000783037">
    <property type="component" value="Unassembled WGS sequence"/>
</dbReference>
<dbReference type="SUPFAM" id="SSF81606">
    <property type="entry name" value="PP2C-like"/>
    <property type="match status" value="1"/>
</dbReference>
<accession>A0A8T3V9V7</accession>
<keyword evidence="3" id="KW-0472">Membrane</keyword>
<dbReference type="EMBL" id="SUTK01000014">
    <property type="protein sequence ID" value="MBE6501630.1"/>
    <property type="molecule type" value="Genomic_DNA"/>
</dbReference>
<dbReference type="GO" id="GO:0016791">
    <property type="term" value="F:phosphatase activity"/>
    <property type="evidence" value="ECO:0007669"/>
    <property type="project" value="TreeGrafter"/>
</dbReference>
<gene>
    <name evidence="5" type="ORF">E7Z79_04235</name>
</gene>
<evidence type="ECO:0000313" key="6">
    <source>
        <dbReference type="Proteomes" id="UP000783037"/>
    </source>
</evidence>
<feature type="transmembrane region" description="Helical" evidence="3">
    <location>
        <begin position="39"/>
        <end position="61"/>
    </location>
</feature>
<sequence length="623" mass="70729">MKSKLKNMAISFILMIVVYISFSSEIFFEYGISNPHVGLLYFLGLVFGPYGALGATLGNIVLDLMNGHAPLDILPSALITFGVSYLAYKLWYSGFKTEKITKPRLDNIYQLNLFLSNIVICGLIYSAAHATLIGLFFSPKLDEYAFISYLLNFINIAFISGVLGVWLSKRIDVIEIPKKSKRKVNRRLYQIIFNLLAVVTIISELNLFISPNQTILAIDIVLIGILLFAYLTKPFEYDVEPNEENTIIEKILQNFLIIILGIALLGIIISIFSYNYLVGLNQINQYIVLMPALIITDVILILFFVPSILILKYIENNVIKPISSFSEIKSFIGENKKIESEGLVNIYSKYINEQNEIGTLARSYTDLINFNNHYIENIDKIEGERKRIETELDIATKIQAANLPTEAIETDEFIVNGYSHPAKEVGGDFFDYYILDDDHLALVIGDASGKGVPAAILSMNTQVLIKQLLKYNQDPSKILYQLNNQLCENNSETMFITLWLGIYNKSTNELIFSNAGHNPPLIRENDKFKYLDIDSGIVIGVMEDFDYITENIKITDKLVLYTDGITDANNKDKKMYGEDRLLNFFNEFKSDADPIDPLLDDINSFAKDEEQFDDMTLLYLKIK</sequence>
<keyword evidence="1" id="KW-0378">Hydrolase</keyword>
<dbReference type="RefSeq" id="WP_303738734.1">
    <property type="nucleotide sequence ID" value="NZ_SUTK01000014.1"/>
</dbReference>
<keyword evidence="2" id="KW-0175">Coiled coil</keyword>
<dbReference type="InterPro" id="IPR001932">
    <property type="entry name" value="PPM-type_phosphatase-like_dom"/>
</dbReference>
<dbReference type="PANTHER" id="PTHR43156">
    <property type="entry name" value="STAGE II SPORULATION PROTEIN E-RELATED"/>
    <property type="match status" value="1"/>
</dbReference>
<proteinExistence type="predicted"/>
<dbReference type="AlphaFoldDB" id="A0A8T3V9V7"/>